<dbReference type="InterPro" id="IPR000868">
    <property type="entry name" value="Isochorismatase-like_dom"/>
</dbReference>
<evidence type="ECO:0000259" key="4">
    <source>
        <dbReference type="Pfam" id="PF00857"/>
    </source>
</evidence>
<comment type="similarity">
    <text evidence="1">Belongs to the isochorismatase family.</text>
</comment>
<dbReference type="EMBL" id="SKBN01000065">
    <property type="protein sequence ID" value="TGJ84547.1"/>
    <property type="molecule type" value="Genomic_DNA"/>
</dbReference>
<name>A0A4Z0YLN9_9PEZI</name>
<dbReference type="Proteomes" id="UP000297716">
    <property type="component" value="Unassembled WGS sequence"/>
</dbReference>
<dbReference type="CDD" id="cd00431">
    <property type="entry name" value="cysteine_hydrolases"/>
    <property type="match status" value="1"/>
</dbReference>
<reference evidence="5 6" key="1">
    <citation type="submission" date="2019-03" db="EMBL/GenBank/DDBJ databases">
        <title>Draft genome sequence of Xylaria hypoxylon DSM 108379, a ubiquitous saprotrophic-parasitic fungi on hardwood.</title>
        <authorList>
            <person name="Buettner E."/>
            <person name="Leonhardt S."/>
            <person name="Gebauer A.M."/>
            <person name="Liers C."/>
            <person name="Hofrichter M."/>
            <person name="Kellner H."/>
        </authorList>
    </citation>
    <scope>NUCLEOTIDE SEQUENCE [LARGE SCALE GENOMIC DNA]</scope>
    <source>
        <strain evidence="5 6">DSM 108379</strain>
    </source>
</reference>
<feature type="domain" description="Isochorismatase-like" evidence="4">
    <location>
        <begin position="56"/>
        <end position="258"/>
    </location>
</feature>
<dbReference type="InterPro" id="IPR050272">
    <property type="entry name" value="Isochorismatase-like_hydrls"/>
</dbReference>
<dbReference type="PANTHER" id="PTHR43540:SF9">
    <property type="entry name" value="FAMILY HYDROLASE, PUTATIVE (AFU_ORTHOLOGUE AFUA_2G08700)-RELATED"/>
    <property type="match status" value="1"/>
</dbReference>
<dbReference type="InterPro" id="IPR036380">
    <property type="entry name" value="Isochorismatase-like_sf"/>
</dbReference>
<evidence type="ECO:0000313" key="6">
    <source>
        <dbReference type="Proteomes" id="UP000297716"/>
    </source>
</evidence>
<evidence type="ECO:0000256" key="3">
    <source>
        <dbReference type="SAM" id="MobiDB-lite"/>
    </source>
</evidence>
<dbReference type="Pfam" id="PF00857">
    <property type="entry name" value="Isochorismatase"/>
    <property type="match status" value="1"/>
</dbReference>
<dbReference type="PANTHER" id="PTHR43540">
    <property type="entry name" value="PEROXYUREIDOACRYLATE/UREIDOACRYLATE AMIDOHYDROLASE-RELATED"/>
    <property type="match status" value="1"/>
</dbReference>
<sequence length="300" mass="33313">MMTSSPLTLGVVDDGWLYYKDKKLYDLSRDAIPPYFSFNATQGEPDTTVLIGSRLTALVVVDMQNFFLHPRCNDYPEGREAAERTAEVVDKARKLGIQIIFLNWGLTELDLLTMPPAVHRSFSSQLLNPKEDGKVPEGRGQTRRGFGSDMGSDRGRLLMAKSWNAELYEPLLKATDDLQDIYCDKNRMSGMWTDNTSLHKALAEEFTTILFTGVNTDQCVLGTLVDAYNRGFDCVMLEDCCATKTPGGKEVTARNVSASLSTISLRCYGFVTDSKSFCGGTILNTEDEKLAFVALEEKST</sequence>
<proteinExistence type="inferred from homology"/>
<dbReference type="AlphaFoldDB" id="A0A4Z0YLN9"/>
<comment type="caution">
    <text evidence="5">The sequence shown here is derived from an EMBL/GenBank/DDBJ whole genome shotgun (WGS) entry which is preliminary data.</text>
</comment>
<keyword evidence="2" id="KW-0378">Hydrolase</keyword>
<dbReference type="GO" id="GO:0016787">
    <property type="term" value="F:hydrolase activity"/>
    <property type="evidence" value="ECO:0007669"/>
    <property type="project" value="UniProtKB-KW"/>
</dbReference>
<accession>A0A4Z0YLN9</accession>
<evidence type="ECO:0000256" key="1">
    <source>
        <dbReference type="ARBA" id="ARBA00006336"/>
    </source>
</evidence>
<evidence type="ECO:0000256" key="2">
    <source>
        <dbReference type="ARBA" id="ARBA00022801"/>
    </source>
</evidence>
<dbReference type="OrthoDB" id="167809at2759"/>
<keyword evidence="6" id="KW-1185">Reference proteome</keyword>
<dbReference type="SUPFAM" id="SSF52499">
    <property type="entry name" value="Isochorismatase-like hydrolases"/>
    <property type="match status" value="1"/>
</dbReference>
<protein>
    <recommendedName>
        <fullName evidence="4">Isochorismatase-like domain-containing protein</fullName>
    </recommendedName>
</protein>
<feature type="region of interest" description="Disordered" evidence="3">
    <location>
        <begin position="128"/>
        <end position="147"/>
    </location>
</feature>
<evidence type="ECO:0000313" key="5">
    <source>
        <dbReference type="EMBL" id="TGJ84547.1"/>
    </source>
</evidence>
<gene>
    <name evidence="5" type="ORF">E0Z10_g4242</name>
</gene>
<dbReference type="Gene3D" id="3.40.50.850">
    <property type="entry name" value="Isochorismatase-like"/>
    <property type="match status" value="1"/>
</dbReference>
<organism evidence="5 6">
    <name type="scientific">Xylaria hypoxylon</name>
    <dbReference type="NCBI Taxonomy" id="37992"/>
    <lineage>
        <taxon>Eukaryota</taxon>
        <taxon>Fungi</taxon>
        <taxon>Dikarya</taxon>
        <taxon>Ascomycota</taxon>
        <taxon>Pezizomycotina</taxon>
        <taxon>Sordariomycetes</taxon>
        <taxon>Xylariomycetidae</taxon>
        <taxon>Xylariales</taxon>
        <taxon>Xylariaceae</taxon>
        <taxon>Xylaria</taxon>
    </lineage>
</organism>